<feature type="region of interest" description="Disordered" evidence="1">
    <location>
        <begin position="192"/>
        <end position="224"/>
    </location>
</feature>
<feature type="domain" description="Cyclic nucleotide-binding" evidence="2">
    <location>
        <begin position="1249"/>
        <end position="1357"/>
    </location>
</feature>
<feature type="compositionally biased region" description="Basic and acidic residues" evidence="1">
    <location>
        <begin position="213"/>
        <end position="222"/>
    </location>
</feature>
<feature type="compositionally biased region" description="Polar residues" evidence="1">
    <location>
        <begin position="414"/>
        <end position="427"/>
    </location>
</feature>
<feature type="compositionally biased region" description="Basic residues" evidence="1">
    <location>
        <begin position="834"/>
        <end position="845"/>
    </location>
</feature>
<dbReference type="InterPro" id="IPR018490">
    <property type="entry name" value="cNMP-bd_dom_sf"/>
</dbReference>
<evidence type="ECO:0000313" key="3">
    <source>
        <dbReference type="EMBL" id="KAK7114544.1"/>
    </source>
</evidence>
<evidence type="ECO:0000259" key="2">
    <source>
        <dbReference type="PROSITE" id="PS50042"/>
    </source>
</evidence>
<dbReference type="CDD" id="cd00038">
    <property type="entry name" value="CAP_ED"/>
    <property type="match status" value="1"/>
</dbReference>
<accession>A0AAN9GN81</accession>
<keyword evidence="4" id="KW-1185">Reference proteome</keyword>
<feature type="compositionally biased region" description="Basic and acidic residues" evidence="1">
    <location>
        <begin position="1524"/>
        <end position="1537"/>
    </location>
</feature>
<feature type="compositionally biased region" description="Polar residues" evidence="1">
    <location>
        <begin position="259"/>
        <end position="268"/>
    </location>
</feature>
<feature type="compositionally biased region" description="Polar residues" evidence="1">
    <location>
        <begin position="1776"/>
        <end position="1789"/>
    </location>
</feature>
<feature type="compositionally biased region" description="Basic and acidic residues" evidence="1">
    <location>
        <begin position="400"/>
        <end position="413"/>
    </location>
</feature>
<feature type="region of interest" description="Disordered" evidence="1">
    <location>
        <begin position="302"/>
        <end position="336"/>
    </location>
</feature>
<feature type="region of interest" description="Disordered" evidence="1">
    <location>
        <begin position="1555"/>
        <end position="1576"/>
    </location>
</feature>
<comment type="caution">
    <text evidence="3">The sequence shown here is derived from an EMBL/GenBank/DDBJ whole genome shotgun (WGS) entry which is preliminary data.</text>
</comment>
<reference evidence="3 4" key="1">
    <citation type="submission" date="2024-02" db="EMBL/GenBank/DDBJ databases">
        <title>Chromosome-scale genome assembly of the rough periwinkle Littorina saxatilis.</title>
        <authorList>
            <person name="De Jode A."/>
            <person name="Faria R."/>
            <person name="Formenti G."/>
            <person name="Sims Y."/>
            <person name="Smith T.P."/>
            <person name="Tracey A."/>
            <person name="Wood J.M.D."/>
            <person name="Zagrodzka Z.B."/>
            <person name="Johannesson K."/>
            <person name="Butlin R.K."/>
            <person name="Leder E.H."/>
        </authorList>
    </citation>
    <scope>NUCLEOTIDE SEQUENCE [LARGE SCALE GENOMIC DNA]</scope>
    <source>
        <strain evidence="3">Snail1</strain>
        <tissue evidence="3">Muscle</tissue>
    </source>
</reference>
<dbReference type="Proteomes" id="UP001374579">
    <property type="component" value="Unassembled WGS sequence"/>
</dbReference>
<feature type="compositionally biased region" description="Polar residues" evidence="1">
    <location>
        <begin position="1842"/>
        <end position="1855"/>
    </location>
</feature>
<feature type="compositionally biased region" description="Polar residues" evidence="1">
    <location>
        <begin position="1111"/>
        <end position="1124"/>
    </location>
</feature>
<feature type="compositionally biased region" description="Acidic residues" evidence="1">
    <location>
        <begin position="861"/>
        <end position="871"/>
    </location>
</feature>
<feature type="region of interest" description="Disordered" evidence="1">
    <location>
        <begin position="1720"/>
        <end position="1988"/>
    </location>
</feature>
<feature type="compositionally biased region" description="Basic and acidic residues" evidence="1">
    <location>
        <begin position="1858"/>
        <end position="1876"/>
    </location>
</feature>
<proteinExistence type="predicted"/>
<feature type="region of interest" description="Disordered" evidence="1">
    <location>
        <begin position="1517"/>
        <end position="1542"/>
    </location>
</feature>
<dbReference type="SUPFAM" id="SSF51206">
    <property type="entry name" value="cAMP-binding domain-like"/>
    <property type="match status" value="2"/>
</dbReference>
<feature type="region of interest" description="Disordered" evidence="1">
    <location>
        <begin position="2040"/>
        <end position="2093"/>
    </location>
</feature>
<feature type="region of interest" description="Disordered" evidence="1">
    <location>
        <begin position="977"/>
        <end position="1023"/>
    </location>
</feature>
<feature type="compositionally biased region" description="Basic and acidic residues" evidence="1">
    <location>
        <begin position="192"/>
        <end position="201"/>
    </location>
</feature>
<dbReference type="InterPro" id="IPR014710">
    <property type="entry name" value="RmlC-like_jellyroll"/>
</dbReference>
<feature type="compositionally biased region" description="Basic and acidic residues" evidence="1">
    <location>
        <begin position="846"/>
        <end position="860"/>
    </location>
</feature>
<dbReference type="Pfam" id="PF00027">
    <property type="entry name" value="cNMP_binding"/>
    <property type="match status" value="1"/>
</dbReference>
<feature type="compositionally biased region" description="Polar residues" evidence="1">
    <location>
        <begin position="574"/>
        <end position="583"/>
    </location>
</feature>
<feature type="compositionally biased region" description="Basic and acidic residues" evidence="1">
    <location>
        <begin position="686"/>
        <end position="696"/>
    </location>
</feature>
<feature type="region of interest" description="Disordered" evidence="1">
    <location>
        <begin position="1"/>
        <end position="27"/>
    </location>
</feature>
<feature type="compositionally biased region" description="Polar residues" evidence="1">
    <location>
        <begin position="2060"/>
        <end position="2077"/>
    </location>
</feature>
<feature type="compositionally biased region" description="Basic residues" evidence="1">
    <location>
        <begin position="978"/>
        <end position="993"/>
    </location>
</feature>
<dbReference type="PANTHER" id="PTHR23011">
    <property type="entry name" value="CYCLIC NUCLEOTIDE-BINDING DOMAIN CONTAINING PROTEIN"/>
    <property type="match status" value="1"/>
</dbReference>
<feature type="compositionally biased region" description="Low complexity" evidence="1">
    <location>
        <begin position="1944"/>
        <end position="1968"/>
    </location>
</feature>
<feature type="compositionally biased region" description="Basic and acidic residues" evidence="1">
    <location>
        <begin position="454"/>
        <end position="463"/>
    </location>
</feature>
<sequence length="2251" mass="251877">MAETDKESGAFDSSSDTSDHYSDYQQLVASDSSDTDLLFDDEIHSTQFFNKGSDGETRHVDIGEDDRHSGDDRADVEDKKSKETQSSESIRRRPVTEEMKDLSFKPVLPRIQNADCRRKDNAPTKINTSTPSEDSKKVGTTVAREYSDPIVSREAHTLSGIQEYGDSLKPRRVSGNHSKTLEHVTNSTRIDRHGSAAREQLHNINNSSVTGEKGTEDSEESKAAYTRTFSRRNPLFVTSQMRERIQETLLPRRHRQGEASPSRNVSSKRMTEEKRSANTGERCSQAAIDSQLKSSLPAIHNINQSTKRSSQEATIRHPRKSTKASQKTSYYSKDLRGCGGGFSSGGALDCEKASRCNNQASTHPGRRIPEITQDTRAFSNRQQRHISSESSSQRTLYSEYRTDGKEHVPDKPSKSVQLQRISHSGSTRARIEAKLTFTLPTNNNALSPEPDSESSDKQYESKQDQLLLPAPRESQPTHVTRAASCHPEASNENQNARVTKGDTKRGKGPLKKQSQDAGGSTHLEQDNPKGGEKKSSARLPDVLRRRSIPEHVDPQENASDTKPVKRRAKKESDSVSPTSTRRNSGPDHDRMKKKSGVSHAEQMESSSRHRQVPKRKFGVDSSDEDVFITPTTRATEQSRKTKGGGKHLDSNISTQQHPDEHDPEEFRAKHMSSVVFQQTGSDNDELATHTKSDTPRPHKTKSILKNVSSHTVEELSNEEGFDKQRNTDTARKKKTSGVRILVERSFPQDSSMDNSDSMPFTSAEKPSKKKKSYVASGQRGPRTLSLIDTDSVEQAGLTHKNSNTEQPRKKKKRKITVIASHKTSNVDLPGRSQQRSKRRKSRVRSYKADGKNTDNRKETQGDEGDEGDEGNEPATQGDEGDEGNEGNEPATQDSAHGLPTKSTSEDLPREESDLESIIPNESSSYSEKEESDCSMMISESDGPIPTFTFCEPVINEDDSSHEDNLKRSKKLFIVPGKTLKKKKSSSRNLQRKIKPTDMRSSKSAQLSELLGDSEDGSLANKAPEHKKMLADVATTKWKKVHQRIKSHVKSKRPKSTSVTSRRAYTISNTSLGAGRLAVTETSSVGSSDGSSLDVSRKRSRRWSRMSKEEAANNQPSNQHQKTSSQEFENIQILNWVQSLIKKKDHTASRLRWLKAIKLVRNLLYIGSTLGQRSYEVSAIYPNFIDIGDDALIVEQTNERNFIDKTMFKMGSKHGFSMMHDEELTLMMEPEERTEQQIGMLLYSLQVVQAFSQLPMRIQRAIARNAFFSRVKKKRVIVRQGQEALNYYFILCGQAVATEVIHTENGSFCQTHAMLTAGEGFGEAAIAQKTSRSVTVTSRSDMQLLILTKNDYISIFLPERFNDGIPDYIKYLAECSWMKGFPVEKLLNNPKKCFVRYFRHRHLIVADSTNEDYLYVIRHGRCQVLMLIDSEKTCWQDLELQWKKQLNKSNKYLDLYNTQDKTRIKRLPCRKPLSASDMRRESFVPSFAWRKPTGTAQKTIWDGQEQDQVSAVLNRAIKSAPASRKNTEKRDNQQRRLAEGSLSFSEDSLSAHVASSRSKLFRGNREANQAPTAPFDKKSTYIRPCADVIPQVAPSRVKGATEQNEDSTQSMSLTRSPSFRTSRKSTTGALLPDFITDPLDFASISSAHVSFACDSVDSLAEADLDLTVDRLMKSMSTADEPWLRKSSSLRLEIPVILINDTGDIICDRDYNSNSVNYHINTQANNNKDNNSNSKDSESKYSNIKCSDSYSKDSNSKGNNSNSKDGAGSNASAKGHVGSTSMNNTGDQAGDSTFRKGHAARDSKNNTGRGGIKKTNSKRDAGSSTSAKWRAGSSFKSKGDGGNEITNTKGDAGTATSMKGKVDRNANKRDSSTNRKEYACSINNSNKRKAGSVCIRNKGNRSIKGHASSDSRKGDEGTDSKGSADKYSNNTGDAGDSRKNEDSGDSSDSTDSSSYWNNTHNRIYNRNNNHPKIKENDNKNNIVGTNSKSKSLKIRPATRENMANDVWQKKWVPSIIRIHSPNSKQVFVGSENSYDDLCRIQLPEPSNSTYSQNPPPIVAGPSRSSGARSPCESETVTKSNLRRRPRRRYRPPEKKEEISSWVKRRLYRVPRGCRPRRRRYCSAPDKEDLQKVYAEMEILGPGDVFGFDQLNFPKCPQKKTHKVSLVSEGAEVIMIQKRFFMQHANVQIQLAVQALTRAYPSPKKVQSTRRMHMAWELYKEKIKEDYKISGVVVFQRGPEVDPLASVGLIPDRR</sequence>
<feature type="compositionally biased region" description="Basic and acidic residues" evidence="1">
    <location>
        <begin position="657"/>
        <end position="668"/>
    </location>
</feature>
<feature type="compositionally biased region" description="Low complexity" evidence="1">
    <location>
        <begin position="1754"/>
        <end position="1773"/>
    </location>
</feature>
<dbReference type="PANTHER" id="PTHR23011:SF28">
    <property type="entry name" value="CYCLIC NUCLEOTIDE-BINDING DOMAIN CONTAINING PROTEIN"/>
    <property type="match status" value="1"/>
</dbReference>
<feature type="region of interest" description="Disordered" evidence="1">
    <location>
        <begin position="1079"/>
        <end position="1124"/>
    </location>
</feature>
<feature type="compositionally biased region" description="Polar residues" evidence="1">
    <location>
        <begin position="1977"/>
        <end position="1987"/>
    </location>
</feature>
<feature type="compositionally biased region" description="Basic residues" evidence="1">
    <location>
        <begin position="2078"/>
        <end position="2087"/>
    </location>
</feature>
<feature type="compositionally biased region" description="Basic and acidic residues" evidence="1">
    <location>
        <begin position="720"/>
        <end position="730"/>
    </location>
</feature>
<feature type="region of interest" description="Disordered" evidence="1">
    <location>
        <begin position="378"/>
        <end position="940"/>
    </location>
</feature>
<feature type="region of interest" description="Disordered" evidence="1">
    <location>
        <begin position="1043"/>
        <end position="1063"/>
    </location>
</feature>
<name>A0AAN9GN81_9CAEN</name>
<protein>
    <recommendedName>
        <fullName evidence="2">Cyclic nucleotide-binding domain-containing protein</fullName>
    </recommendedName>
</protein>
<dbReference type="PROSITE" id="PS50042">
    <property type="entry name" value="CNMP_BINDING_3"/>
    <property type="match status" value="1"/>
</dbReference>
<feature type="compositionally biased region" description="Low complexity" evidence="1">
    <location>
        <begin position="1082"/>
        <end position="1093"/>
    </location>
</feature>
<feature type="region of interest" description="Disordered" evidence="1">
    <location>
        <begin position="247"/>
        <end position="285"/>
    </location>
</feature>
<dbReference type="InterPro" id="IPR000595">
    <property type="entry name" value="cNMP-bd_dom"/>
</dbReference>
<feature type="compositionally biased region" description="Basic and acidic residues" evidence="1">
    <location>
        <begin position="523"/>
        <end position="554"/>
    </location>
</feature>
<evidence type="ECO:0000313" key="4">
    <source>
        <dbReference type="Proteomes" id="UP001374579"/>
    </source>
</evidence>
<feature type="compositionally biased region" description="Basic and acidic residues" evidence="1">
    <location>
        <begin position="1905"/>
        <end position="1922"/>
    </location>
</feature>
<dbReference type="SMART" id="SM00100">
    <property type="entry name" value="cNMP"/>
    <property type="match status" value="1"/>
</dbReference>
<organism evidence="3 4">
    <name type="scientific">Littorina saxatilis</name>
    <dbReference type="NCBI Taxonomy" id="31220"/>
    <lineage>
        <taxon>Eukaryota</taxon>
        <taxon>Metazoa</taxon>
        <taxon>Spiralia</taxon>
        <taxon>Lophotrochozoa</taxon>
        <taxon>Mollusca</taxon>
        <taxon>Gastropoda</taxon>
        <taxon>Caenogastropoda</taxon>
        <taxon>Littorinimorpha</taxon>
        <taxon>Littorinoidea</taxon>
        <taxon>Littorinidae</taxon>
        <taxon>Littorina</taxon>
    </lineage>
</organism>
<evidence type="ECO:0000256" key="1">
    <source>
        <dbReference type="SAM" id="MobiDB-lite"/>
    </source>
</evidence>
<feature type="compositionally biased region" description="Basic and acidic residues" evidence="1">
    <location>
        <begin position="53"/>
        <end position="103"/>
    </location>
</feature>
<feature type="region of interest" description="Disordered" evidence="1">
    <location>
        <begin position="46"/>
        <end position="151"/>
    </location>
</feature>
<feature type="compositionally biased region" description="Low complexity" evidence="1">
    <location>
        <begin position="1723"/>
        <end position="1747"/>
    </location>
</feature>
<dbReference type="Gene3D" id="2.60.120.10">
    <property type="entry name" value="Jelly Rolls"/>
    <property type="match status" value="1"/>
</dbReference>
<feature type="compositionally biased region" description="Basic residues" evidence="1">
    <location>
        <begin position="1043"/>
        <end position="1054"/>
    </location>
</feature>
<feature type="region of interest" description="Disordered" evidence="1">
    <location>
        <begin position="1592"/>
        <end position="1624"/>
    </location>
</feature>
<feature type="compositionally biased region" description="Polar residues" evidence="1">
    <location>
        <begin position="1605"/>
        <end position="1624"/>
    </location>
</feature>
<gene>
    <name evidence="3" type="ORF">V1264_000592</name>
</gene>
<feature type="compositionally biased region" description="Polar residues" evidence="1">
    <location>
        <begin position="302"/>
        <end position="313"/>
    </location>
</feature>
<feature type="compositionally biased region" description="Polar residues" evidence="1">
    <location>
        <begin position="747"/>
        <end position="760"/>
    </location>
</feature>
<dbReference type="EMBL" id="JBAMIC010000001">
    <property type="protein sequence ID" value="KAK7114544.1"/>
    <property type="molecule type" value="Genomic_DNA"/>
</dbReference>